<evidence type="ECO:0000313" key="1">
    <source>
        <dbReference type="EMBL" id="MDP9751716.1"/>
    </source>
</evidence>
<proteinExistence type="predicted"/>
<name>A0ABT9M6I1_9THEO</name>
<dbReference type="EMBL" id="JAURUP010000031">
    <property type="protein sequence ID" value="MDP9751716.1"/>
    <property type="molecule type" value="Genomic_DNA"/>
</dbReference>
<gene>
    <name evidence="1" type="ORF">J2S24_002234</name>
</gene>
<accession>A0ABT9M6I1</accession>
<dbReference type="Proteomes" id="UP001223886">
    <property type="component" value="Unassembled WGS sequence"/>
</dbReference>
<reference evidence="1 2" key="1">
    <citation type="submission" date="2023-07" db="EMBL/GenBank/DDBJ databases">
        <title>Genomic Encyclopedia of Type Strains, Phase IV (KMG-IV): sequencing the most valuable type-strain genomes for metagenomic binning, comparative biology and taxonomic classification.</title>
        <authorList>
            <person name="Goeker M."/>
        </authorList>
    </citation>
    <scope>NUCLEOTIDE SEQUENCE [LARGE SCALE GENOMIC DNA]</scope>
    <source>
        <strain evidence="1 2">DSM 25963</strain>
    </source>
</reference>
<comment type="caution">
    <text evidence="1">The sequence shown here is derived from an EMBL/GenBank/DDBJ whole genome shotgun (WGS) entry which is preliminary data.</text>
</comment>
<sequence>MHKRLGTSIFLLRNRGKYFVVVKSYYEEKIKRGKDEYVCRFSL</sequence>
<keyword evidence="2" id="KW-1185">Reference proteome</keyword>
<organism evidence="1 2">
    <name type="scientific">Thermoanaerobacter pentosaceus</name>
    <dbReference type="NCBI Taxonomy" id="694059"/>
    <lineage>
        <taxon>Bacteria</taxon>
        <taxon>Bacillati</taxon>
        <taxon>Bacillota</taxon>
        <taxon>Clostridia</taxon>
        <taxon>Thermoanaerobacterales</taxon>
        <taxon>Thermoanaerobacteraceae</taxon>
        <taxon>Thermoanaerobacter</taxon>
    </lineage>
</organism>
<evidence type="ECO:0000313" key="2">
    <source>
        <dbReference type="Proteomes" id="UP001223886"/>
    </source>
</evidence>
<protein>
    <submittedName>
        <fullName evidence="1">Uncharacterized protein</fullName>
    </submittedName>
</protein>